<feature type="compositionally biased region" description="Basic and acidic residues" evidence="2">
    <location>
        <begin position="56"/>
        <end position="66"/>
    </location>
</feature>
<keyword evidence="3" id="KW-1133">Transmembrane helix</keyword>
<evidence type="ECO:0000313" key="5">
    <source>
        <dbReference type="Proteomes" id="UP001150266"/>
    </source>
</evidence>
<dbReference type="Gene3D" id="1.10.287.1490">
    <property type="match status" value="1"/>
</dbReference>
<accession>A0A9W9DQW1</accession>
<keyword evidence="5" id="KW-1185">Reference proteome</keyword>
<evidence type="ECO:0000313" key="4">
    <source>
        <dbReference type="EMBL" id="KAJ4481265.1"/>
    </source>
</evidence>
<dbReference type="AlphaFoldDB" id="A0A9W9DQW1"/>
<dbReference type="EMBL" id="JAOTPV010000006">
    <property type="protein sequence ID" value="KAJ4481265.1"/>
    <property type="molecule type" value="Genomic_DNA"/>
</dbReference>
<protein>
    <submittedName>
        <fullName evidence="4">Uncharacterized protein</fullName>
    </submittedName>
</protein>
<gene>
    <name evidence="4" type="ORF">J3R30DRAFT_2427359</name>
</gene>
<evidence type="ECO:0000256" key="3">
    <source>
        <dbReference type="SAM" id="Phobius"/>
    </source>
</evidence>
<feature type="coiled-coil region" evidence="1">
    <location>
        <begin position="371"/>
        <end position="401"/>
    </location>
</feature>
<keyword evidence="1" id="KW-0175">Coiled coil</keyword>
<evidence type="ECO:0000256" key="2">
    <source>
        <dbReference type="SAM" id="MobiDB-lite"/>
    </source>
</evidence>
<reference evidence="4" key="1">
    <citation type="submission" date="2022-08" db="EMBL/GenBank/DDBJ databases">
        <title>A Global Phylogenomic Analysis of the Shiitake Genus Lentinula.</title>
        <authorList>
            <consortium name="DOE Joint Genome Institute"/>
            <person name="Sierra-Patev S."/>
            <person name="Min B."/>
            <person name="Naranjo-Ortiz M."/>
            <person name="Looney B."/>
            <person name="Konkel Z."/>
            <person name="Slot J.C."/>
            <person name="Sakamoto Y."/>
            <person name="Steenwyk J.L."/>
            <person name="Rokas A."/>
            <person name="Carro J."/>
            <person name="Camarero S."/>
            <person name="Ferreira P."/>
            <person name="Molpeceres G."/>
            <person name="Ruiz-Duenas F.J."/>
            <person name="Serrano A."/>
            <person name="Henrissat B."/>
            <person name="Drula E."/>
            <person name="Hughes K.W."/>
            <person name="Mata J.L."/>
            <person name="Ishikawa N.K."/>
            <person name="Vargas-Isla R."/>
            <person name="Ushijima S."/>
            <person name="Smith C.A."/>
            <person name="Ahrendt S."/>
            <person name="Andreopoulos W."/>
            <person name="He G."/>
            <person name="Labutti K."/>
            <person name="Lipzen A."/>
            <person name="Ng V."/>
            <person name="Riley R."/>
            <person name="Sandor L."/>
            <person name="Barry K."/>
            <person name="Martinez A.T."/>
            <person name="Xiao Y."/>
            <person name="Gibbons J.G."/>
            <person name="Terashima K."/>
            <person name="Grigoriev I.V."/>
            <person name="Hibbett D.S."/>
        </authorList>
    </citation>
    <scope>NUCLEOTIDE SEQUENCE</scope>
    <source>
        <strain evidence="4">JLM2183</strain>
    </source>
</reference>
<sequence>MDHHKDVHNSRGSDNAEANIDIKVRSSQEGWLPFEGATVQDEVRLAIDEHVFNEVHQDHSTRREIDNEPDSTPIGAQALSATSSPVASVLQRAGAALSSFKERFSGPIMEAATGPDQTASTGIVGSGVHDSCEIKTKEIGKELFSMKVVHDDITNLQLRYRKYRTRFNANVATMNTKLAQLNSLSSSVSHTKDCLDGLDANFTTAKVDIDCMKGDIDEIRIDVDGMRGDIDQVQYQTDESRMEINGIQNDVQDIRGQVDTILSDVGGVRDDYDIVHEDVTWFQREVSEMRANIEGMRMDLDMRGVERIEQSIDNVREEFRNLRQEWSNWKEEANVDAQIARARTQSTVEVACAGGKDAQLREMAEELLELQKKSDAELTALEAARSQAEHELRIIVALRQEVEHAVSIRVREESTNPQSVMVRSSLKRKYANDSEDIGEVPEASKKMGAHIGAHSAYANDTNRTTSLNADGIFIPSSKRARKLARARRVGIVVVQTATVATVGAVAAWAALAFT</sequence>
<evidence type="ECO:0000256" key="1">
    <source>
        <dbReference type="SAM" id="Coils"/>
    </source>
</evidence>
<dbReference type="Proteomes" id="UP001150266">
    <property type="component" value="Unassembled WGS sequence"/>
</dbReference>
<proteinExistence type="predicted"/>
<comment type="caution">
    <text evidence="4">The sequence shown here is derived from an EMBL/GenBank/DDBJ whole genome shotgun (WGS) entry which is preliminary data.</text>
</comment>
<feature type="region of interest" description="Disordered" evidence="2">
    <location>
        <begin position="56"/>
        <end position="76"/>
    </location>
</feature>
<feature type="transmembrane region" description="Helical" evidence="3">
    <location>
        <begin position="489"/>
        <end position="511"/>
    </location>
</feature>
<dbReference type="OrthoDB" id="4096268at2759"/>
<keyword evidence="3" id="KW-0812">Transmembrane</keyword>
<organism evidence="4 5">
    <name type="scientific">Lentinula aciculospora</name>
    <dbReference type="NCBI Taxonomy" id="153920"/>
    <lineage>
        <taxon>Eukaryota</taxon>
        <taxon>Fungi</taxon>
        <taxon>Dikarya</taxon>
        <taxon>Basidiomycota</taxon>
        <taxon>Agaricomycotina</taxon>
        <taxon>Agaricomycetes</taxon>
        <taxon>Agaricomycetidae</taxon>
        <taxon>Agaricales</taxon>
        <taxon>Marasmiineae</taxon>
        <taxon>Omphalotaceae</taxon>
        <taxon>Lentinula</taxon>
    </lineage>
</organism>
<feature type="coiled-coil region" evidence="1">
    <location>
        <begin position="305"/>
        <end position="332"/>
    </location>
</feature>
<name>A0A9W9DQW1_9AGAR</name>
<keyword evidence="3" id="KW-0472">Membrane</keyword>